<gene>
    <name evidence="1" type="ORF">EV670_2581</name>
</gene>
<sequence length="98" mass="10991">MSTPAADFSSIHNHQERLVLQAIALRSREFPSLNAEQLPDVACVALNRLPSRYIRHGVQHLSSYETEAEREAARQAADEAVRYALGFIQAREAMRAKS</sequence>
<comment type="caution">
    <text evidence="1">The sequence shown here is derived from an EMBL/GenBank/DDBJ whole genome shotgun (WGS) entry which is preliminary data.</text>
</comment>
<protein>
    <submittedName>
        <fullName evidence="1">Late competence development protein ComFB</fullName>
    </submittedName>
</protein>
<dbReference type="InterPro" id="IPR019657">
    <property type="entry name" value="ComFB"/>
</dbReference>
<evidence type="ECO:0000313" key="2">
    <source>
        <dbReference type="Proteomes" id="UP000293671"/>
    </source>
</evidence>
<reference evidence="1 2" key="1">
    <citation type="submission" date="2019-02" db="EMBL/GenBank/DDBJ databases">
        <title>Genomic Encyclopedia of Type Strains, Phase IV (KMG-IV): sequencing the most valuable type-strain genomes for metagenomic binning, comparative biology and taxonomic classification.</title>
        <authorList>
            <person name="Goeker M."/>
        </authorList>
    </citation>
    <scope>NUCLEOTIDE SEQUENCE [LARGE SCALE GENOMIC DNA]</scope>
    <source>
        <strain evidence="1 2">DSM 19570</strain>
    </source>
</reference>
<dbReference type="AlphaFoldDB" id="A0A4Q7VP45"/>
<dbReference type="Proteomes" id="UP000293671">
    <property type="component" value="Unassembled WGS sequence"/>
</dbReference>
<dbReference type="OrthoDB" id="5895647at2"/>
<proteinExistence type="predicted"/>
<organism evidence="1 2">
    <name type="scientific">Rivibacter subsaxonicus</name>
    <dbReference type="NCBI Taxonomy" id="457575"/>
    <lineage>
        <taxon>Bacteria</taxon>
        <taxon>Pseudomonadati</taxon>
        <taxon>Pseudomonadota</taxon>
        <taxon>Betaproteobacteria</taxon>
        <taxon>Burkholderiales</taxon>
        <taxon>Rivibacter</taxon>
    </lineage>
</organism>
<dbReference type="EMBL" id="SHKP01000006">
    <property type="protein sequence ID" value="RZT98171.1"/>
    <property type="molecule type" value="Genomic_DNA"/>
</dbReference>
<dbReference type="RefSeq" id="WP_130432670.1">
    <property type="nucleotide sequence ID" value="NZ_SHKP01000006.1"/>
</dbReference>
<name>A0A4Q7VP45_9BURK</name>
<keyword evidence="2" id="KW-1185">Reference proteome</keyword>
<dbReference type="Pfam" id="PF10719">
    <property type="entry name" value="ComFB"/>
    <property type="match status" value="1"/>
</dbReference>
<evidence type="ECO:0000313" key="1">
    <source>
        <dbReference type="EMBL" id="RZT98171.1"/>
    </source>
</evidence>
<accession>A0A4Q7VP45</accession>